<feature type="compositionally biased region" description="Basic and acidic residues" evidence="1">
    <location>
        <begin position="425"/>
        <end position="436"/>
    </location>
</feature>
<comment type="caution">
    <text evidence="2">The sequence shown here is derived from an EMBL/GenBank/DDBJ whole genome shotgun (WGS) entry which is preliminary data.</text>
</comment>
<feature type="compositionally biased region" description="Low complexity" evidence="1">
    <location>
        <begin position="335"/>
        <end position="361"/>
    </location>
</feature>
<dbReference type="AlphaFoldDB" id="A0A5J4X653"/>
<dbReference type="Proteomes" id="UP000324800">
    <property type="component" value="Unassembled WGS sequence"/>
</dbReference>
<reference evidence="2 3" key="1">
    <citation type="submission" date="2019-03" db="EMBL/GenBank/DDBJ databases">
        <title>Single cell metagenomics reveals metabolic interactions within the superorganism composed of flagellate Streblomastix strix and complex community of Bacteroidetes bacteria on its surface.</title>
        <authorList>
            <person name="Treitli S.C."/>
            <person name="Kolisko M."/>
            <person name="Husnik F."/>
            <person name="Keeling P."/>
            <person name="Hampl V."/>
        </authorList>
    </citation>
    <scope>NUCLEOTIDE SEQUENCE [LARGE SCALE GENOMIC DNA]</scope>
    <source>
        <strain evidence="2">ST1C</strain>
    </source>
</reference>
<gene>
    <name evidence="2" type="ORF">EZS28_001750</name>
</gene>
<accession>A0A5J4X653</accession>
<protein>
    <submittedName>
        <fullName evidence="2">Uncharacterized protein</fullName>
    </submittedName>
</protein>
<feature type="region of interest" description="Disordered" evidence="1">
    <location>
        <begin position="907"/>
        <end position="937"/>
    </location>
</feature>
<evidence type="ECO:0000313" key="2">
    <source>
        <dbReference type="EMBL" id="KAA6402727.1"/>
    </source>
</evidence>
<feature type="region of interest" description="Disordered" evidence="1">
    <location>
        <begin position="335"/>
        <end position="373"/>
    </location>
</feature>
<sequence length="937" mass="105359">MHLDTGLNIESQGDVDFAFCTGHIQNVINIPPKWENKQVQEDRMAFGVAHGISGTGELQLVSVGHKLKEIIKDNWICGNTKLFSSQQFAGRGIREFLLAQEENIIQDIIPQQIPNPINILNTSFAQITPNIPSPFPIHKSTQSSIEQINSLVPQSNRQQINYSPYTEKDTQFPDLKNSLLISNNMNEKLNSTPLIGPVKTIYTTKLFQLNENKIITLNPLSFGINPNKRAIAFHELQGAIAFVSENDITILCTLKHKGKFCVLKEGEKMRTEQIGSEIHSYLNDANQSFDDSILLTQQQSHASSDVSSSMFSQSSSSSSQSSSFLDSASSYNYNSKASSSISSQQTSSINSQSGISSQIPSDMHDSDPHDKNTQNTERLQIVSNENQLLTTIPSNQQIILEQEKLGLIKNTDQSQIRPINTTKQPIDKSDDNHKEQISSQNVLNQFTSKPPTSQSKPPTVLVIRATPMRSKNSVGTFWKVPPWLTSDECKSIIEQRVKLDDVIQQIQFNPLRQITIDHAAVGDNIIVVSHKSIVYVLLWHPAIPIILSQKKQSASWNPATRLALIAYRSSQQNATNKELNQTGGTNSQFELTEQSDIQMQMHLQAVCTLKFSSNVDALAASTICGNQFIVVCTKDPNMTKIYRLNNLENDIEFQKENQKLWKLINDHEFKFLKRNISSQLQFPNPKPQVPPNQQFIEAQLGDNKFLLNFCCIQITVTPIIDMKLNNPASSCLFTTLERQVKRLGPEEDVMPNEALFGMSLNSEQYPLNGHKTNLQIVDNTVWQQQQPPTYGMLSASEKEEQYKAYEGALLIVGGQYGLVQYVVIPLAALMLDVPPLRYNSAFDVLKIGMQSREQKLKNSIHELFTFPPESQFMDLGRSPVSIAEDNRRVIIKGERTYAVRFDPYLGRTEDDSQKKKDNKTSNEDEIKESVKIDGKTQ</sequence>
<dbReference type="EMBL" id="SNRW01000195">
    <property type="protein sequence ID" value="KAA6402727.1"/>
    <property type="molecule type" value="Genomic_DNA"/>
</dbReference>
<name>A0A5J4X653_9EUKA</name>
<feature type="compositionally biased region" description="Basic and acidic residues" evidence="1">
    <location>
        <begin position="362"/>
        <end position="372"/>
    </location>
</feature>
<proteinExistence type="predicted"/>
<feature type="region of interest" description="Disordered" evidence="1">
    <location>
        <begin position="416"/>
        <end position="437"/>
    </location>
</feature>
<evidence type="ECO:0000256" key="1">
    <source>
        <dbReference type="SAM" id="MobiDB-lite"/>
    </source>
</evidence>
<organism evidence="2 3">
    <name type="scientific">Streblomastix strix</name>
    <dbReference type="NCBI Taxonomy" id="222440"/>
    <lineage>
        <taxon>Eukaryota</taxon>
        <taxon>Metamonada</taxon>
        <taxon>Preaxostyla</taxon>
        <taxon>Oxymonadida</taxon>
        <taxon>Streblomastigidae</taxon>
        <taxon>Streblomastix</taxon>
    </lineage>
</organism>
<evidence type="ECO:0000313" key="3">
    <source>
        <dbReference type="Proteomes" id="UP000324800"/>
    </source>
</evidence>